<dbReference type="NCBIfam" id="TIGR01558">
    <property type="entry name" value="sm_term_P27"/>
    <property type="match status" value="1"/>
</dbReference>
<dbReference type="Pfam" id="PF05119">
    <property type="entry name" value="Terminase_4"/>
    <property type="match status" value="1"/>
</dbReference>
<feature type="region of interest" description="Disordered" evidence="1">
    <location>
        <begin position="1"/>
        <end position="34"/>
    </location>
</feature>
<feature type="region of interest" description="Disordered" evidence="1">
    <location>
        <begin position="142"/>
        <end position="163"/>
    </location>
</feature>
<dbReference type="RefSeq" id="WP_100535061.1">
    <property type="nucleotide sequence ID" value="NZ_CBDBYO010000017.1"/>
</dbReference>
<accession>A0A2H9YS57</accession>
<dbReference type="Proteomes" id="UP000243446">
    <property type="component" value="Unassembled WGS sequence"/>
</dbReference>
<organism evidence="2 3">
    <name type="scientific">Acinetobacter pseudolwoffii</name>
    <dbReference type="NCBI Taxonomy" id="2053287"/>
    <lineage>
        <taxon>Bacteria</taxon>
        <taxon>Pseudomonadati</taxon>
        <taxon>Pseudomonadota</taxon>
        <taxon>Gammaproteobacteria</taxon>
        <taxon>Moraxellales</taxon>
        <taxon>Moraxellaceae</taxon>
        <taxon>Acinetobacter</taxon>
    </lineage>
</organism>
<dbReference type="InterPro" id="IPR006448">
    <property type="entry name" value="Phage_term_ssu_P27"/>
</dbReference>
<sequence length="163" mass="17786">MGGVSSVPGRGRKPKPQEEKRAAGNPGRRPLNTNVPEFADVVDIDVPEYLSTMEYADMMWRSVIPELLKNKVLKITDMHNVEMFCMAYHNLRVAQKEVVQKGPTLETAQGSTIKNPALTAVNEASKQMASFGAMLGLDPSSRGRLGGGGNKPKTNKFAQVLNM</sequence>
<evidence type="ECO:0000256" key="1">
    <source>
        <dbReference type="SAM" id="MobiDB-lite"/>
    </source>
</evidence>
<reference evidence="2 3" key="1">
    <citation type="submission" date="2017-11" db="EMBL/GenBank/DDBJ databases">
        <title>Revising the taxonomy of the Acinetobacter lwoffii group: the description of Acinetobacter pseudolwoffii sp. nov. and emended description of Acinetobacter lwoffii.</title>
        <authorList>
            <person name="Nemec A."/>
            <person name="Radolfova-Krizova L."/>
        </authorList>
    </citation>
    <scope>NUCLEOTIDE SEQUENCE [LARGE SCALE GENOMIC DNA]</scope>
    <source>
        <strain evidence="2 3">ANC 5044</strain>
    </source>
</reference>
<comment type="caution">
    <text evidence="2">The sequence shown here is derived from an EMBL/GenBank/DDBJ whole genome shotgun (WGS) entry which is preliminary data.</text>
</comment>
<dbReference type="GeneID" id="97176681"/>
<proteinExistence type="predicted"/>
<evidence type="ECO:0000313" key="2">
    <source>
        <dbReference type="EMBL" id="PJO75487.1"/>
    </source>
</evidence>
<evidence type="ECO:0000313" key="3">
    <source>
        <dbReference type="Proteomes" id="UP000243446"/>
    </source>
</evidence>
<dbReference type="EMBL" id="PHRG01000003">
    <property type="protein sequence ID" value="PJO75487.1"/>
    <property type="molecule type" value="Genomic_DNA"/>
</dbReference>
<protein>
    <submittedName>
        <fullName evidence="2">Phage terminase small subunit P27 family</fullName>
    </submittedName>
</protein>
<gene>
    <name evidence="2" type="ORF">CWI32_08120</name>
</gene>
<name>A0A2H9YS57_9GAMM</name>
<dbReference type="AlphaFoldDB" id="A0A2H9YS57"/>